<evidence type="ECO:0000313" key="4">
    <source>
        <dbReference type="Proteomes" id="UP000232323"/>
    </source>
</evidence>
<dbReference type="AlphaFoldDB" id="A0A250X321"/>
<evidence type="ECO:0000259" key="2">
    <source>
        <dbReference type="Pfam" id="PF09747"/>
    </source>
</evidence>
<feature type="compositionally biased region" description="Acidic residues" evidence="1">
    <location>
        <begin position="195"/>
        <end position="214"/>
    </location>
</feature>
<feature type="compositionally biased region" description="Basic and acidic residues" evidence="1">
    <location>
        <begin position="437"/>
        <end position="452"/>
    </location>
</feature>
<feature type="domain" description="CCD97-like C-terminal" evidence="2">
    <location>
        <begin position="109"/>
        <end position="212"/>
    </location>
</feature>
<feature type="region of interest" description="Disordered" evidence="1">
    <location>
        <begin position="404"/>
        <end position="452"/>
    </location>
</feature>
<dbReference type="STRING" id="1157962.A0A250X321"/>
<feature type="region of interest" description="Disordered" evidence="1">
    <location>
        <begin position="171"/>
        <end position="214"/>
    </location>
</feature>
<keyword evidence="4" id="KW-1185">Reference proteome</keyword>
<dbReference type="Pfam" id="PF09747">
    <property type="entry name" value="CCD97-like_C"/>
    <property type="match status" value="2"/>
</dbReference>
<feature type="region of interest" description="Disordered" evidence="1">
    <location>
        <begin position="243"/>
        <end position="340"/>
    </location>
</feature>
<organism evidence="3 4">
    <name type="scientific">Chlamydomonas eustigma</name>
    <dbReference type="NCBI Taxonomy" id="1157962"/>
    <lineage>
        <taxon>Eukaryota</taxon>
        <taxon>Viridiplantae</taxon>
        <taxon>Chlorophyta</taxon>
        <taxon>core chlorophytes</taxon>
        <taxon>Chlorophyceae</taxon>
        <taxon>CS clade</taxon>
        <taxon>Chlamydomonadales</taxon>
        <taxon>Chlamydomonadaceae</taxon>
        <taxon>Chlamydomonas</taxon>
    </lineage>
</organism>
<reference evidence="3 4" key="1">
    <citation type="submission" date="2017-08" db="EMBL/GenBank/DDBJ databases">
        <title>Acidophilic green algal genome provides insights into adaptation to an acidic environment.</title>
        <authorList>
            <person name="Hirooka S."/>
            <person name="Hirose Y."/>
            <person name="Kanesaki Y."/>
            <person name="Higuchi S."/>
            <person name="Fujiwara T."/>
            <person name="Onuma R."/>
            <person name="Era A."/>
            <person name="Ohbayashi R."/>
            <person name="Uzuka A."/>
            <person name="Nozaki H."/>
            <person name="Yoshikawa H."/>
            <person name="Miyagishima S.Y."/>
        </authorList>
    </citation>
    <scope>NUCLEOTIDE SEQUENCE [LARGE SCALE GENOMIC DNA]</scope>
    <source>
        <strain evidence="3 4">NIES-2499</strain>
    </source>
</reference>
<protein>
    <recommendedName>
        <fullName evidence="2">CCD97-like C-terminal domain-containing protein</fullName>
    </recommendedName>
</protein>
<sequence>MPSQSYCIDLADSRRICARLASENLIALPSRMYQSYVPKYEEVFQYLSDLIIKPALFLEKYGKFLHESEVAAFECLRHESEVRFWLDNLKETSGNATRSIHRASTVSRNRRLAAMQKLHEGGEYFSMEAMRERDPELYQQHVGQYMEHKAEEKSKDAAVEEEQQIKAQEMKALQRRAEMSRQQMQEENEKTLHENDDEEQISEHESDNEDEDAGCMDVDVQVTPSEPVRKPLRGASILGIKAGGKKPVVRKEFDRKGLPESDNPPSSSRLIVYDEPMGLPSSTNSSTSVKVTGGSIGKIPGASKRPTYSTSADGASARGAGKSKAQIPEQRHQCGASVDSVDTDLEEGKLHFLEEMEARFLSGSDTAFGVDYDNIDADHLLDDHWIDQRGRDAEDEYFDTVHMEDGDADARETAGSARDRGRADDHDAEQVIGSQGKELDQASTCKDDEGLEEWERMAENYASTV</sequence>
<proteinExistence type="predicted"/>
<feature type="compositionally biased region" description="Basic and acidic residues" evidence="1">
    <location>
        <begin position="404"/>
        <end position="429"/>
    </location>
</feature>
<feature type="compositionally biased region" description="Basic and acidic residues" evidence="1">
    <location>
        <begin position="249"/>
        <end position="259"/>
    </location>
</feature>
<evidence type="ECO:0000313" key="3">
    <source>
        <dbReference type="EMBL" id="GAX77468.1"/>
    </source>
</evidence>
<name>A0A250X321_9CHLO</name>
<feature type="compositionally biased region" description="Low complexity" evidence="1">
    <location>
        <begin position="281"/>
        <end position="293"/>
    </location>
</feature>
<dbReference type="Proteomes" id="UP000232323">
    <property type="component" value="Unassembled WGS sequence"/>
</dbReference>
<feature type="compositionally biased region" description="Low complexity" evidence="1">
    <location>
        <begin position="311"/>
        <end position="325"/>
    </location>
</feature>
<comment type="caution">
    <text evidence="3">The sequence shown here is derived from an EMBL/GenBank/DDBJ whole genome shotgun (WGS) entry which is preliminary data.</text>
</comment>
<evidence type="ECO:0000256" key="1">
    <source>
        <dbReference type="SAM" id="MobiDB-lite"/>
    </source>
</evidence>
<feature type="domain" description="CCD97-like C-terminal" evidence="2">
    <location>
        <begin position="322"/>
        <end position="399"/>
    </location>
</feature>
<dbReference type="InterPro" id="IPR018613">
    <property type="entry name" value="Ccdc97-like"/>
</dbReference>
<accession>A0A250X321</accession>
<dbReference type="PANTHER" id="PTHR31840">
    <property type="entry name" value="COILED-COIL DOMAIN-CONTAINING PROTEIN 97"/>
    <property type="match status" value="1"/>
</dbReference>
<dbReference type="InterPro" id="IPR040233">
    <property type="entry name" value="CCD97-like_C"/>
</dbReference>
<dbReference type="OrthoDB" id="513010at2759"/>
<dbReference type="PANTHER" id="PTHR31840:SF1">
    <property type="entry name" value="COILED-COIL DOMAIN-CONTAINING PROTEIN 97"/>
    <property type="match status" value="1"/>
</dbReference>
<gene>
    <name evidence="3" type="ORF">CEUSTIGMA_g4912.t1</name>
</gene>
<dbReference type="EMBL" id="BEGY01000025">
    <property type="protein sequence ID" value="GAX77468.1"/>
    <property type="molecule type" value="Genomic_DNA"/>
</dbReference>